<dbReference type="GeneID" id="109712013"/>
<dbReference type="InterPro" id="IPR019734">
    <property type="entry name" value="TPR_rpt"/>
</dbReference>
<dbReference type="OrthoDB" id="2335338at2759"/>
<dbReference type="PANTHER" id="PTHR46050">
    <property type="entry name" value="TPR REPEAT-CONTAINING THIOREDOXIN"/>
    <property type="match status" value="1"/>
</dbReference>
<dbReference type="InterPro" id="IPR011990">
    <property type="entry name" value="TPR-like_helical_dom_sf"/>
</dbReference>
<dbReference type="RefSeq" id="XP_020091016.1">
    <property type="nucleotide sequence ID" value="XM_020235427.1"/>
</dbReference>
<dbReference type="Pfam" id="PF00515">
    <property type="entry name" value="TPR_1"/>
    <property type="match status" value="1"/>
</dbReference>
<evidence type="ECO:0000256" key="1">
    <source>
        <dbReference type="PROSITE-ProRule" id="PRU00339"/>
    </source>
</evidence>
<gene>
    <name evidence="5" type="primary">LOC109712013</name>
</gene>
<evidence type="ECO:0000313" key="4">
    <source>
        <dbReference type="Proteomes" id="UP000515123"/>
    </source>
</evidence>
<dbReference type="Gramene" id="Aco002814.1.mrna1">
    <property type="protein sequence ID" value="Aco002814.1.mrna1"/>
    <property type="gene ID" value="Aco002814.1.path1"/>
</dbReference>
<feature type="region of interest" description="Disordered" evidence="3">
    <location>
        <begin position="167"/>
        <end position="202"/>
    </location>
</feature>
<organism evidence="4 5">
    <name type="scientific">Ananas comosus</name>
    <name type="common">Pineapple</name>
    <name type="synonym">Ananas ananas</name>
    <dbReference type="NCBI Taxonomy" id="4615"/>
    <lineage>
        <taxon>Eukaryota</taxon>
        <taxon>Viridiplantae</taxon>
        <taxon>Streptophyta</taxon>
        <taxon>Embryophyta</taxon>
        <taxon>Tracheophyta</taxon>
        <taxon>Spermatophyta</taxon>
        <taxon>Magnoliopsida</taxon>
        <taxon>Liliopsida</taxon>
        <taxon>Poales</taxon>
        <taxon>Bromeliaceae</taxon>
        <taxon>Bromelioideae</taxon>
        <taxon>Ananas</taxon>
    </lineage>
</organism>
<feature type="region of interest" description="Disordered" evidence="3">
    <location>
        <begin position="28"/>
        <end position="59"/>
    </location>
</feature>
<evidence type="ECO:0000313" key="5">
    <source>
        <dbReference type="RefSeq" id="XP_020091016.1"/>
    </source>
</evidence>
<feature type="coiled-coil region" evidence="2">
    <location>
        <begin position="558"/>
        <end position="585"/>
    </location>
</feature>
<keyword evidence="4" id="KW-1185">Reference proteome</keyword>
<accession>A0A6P5F4C2</accession>
<dbReference type="SUPFAM" id="SSF48452">
    <property type="entry name" value="TPR-like"/>
    <property type="match status" value="2"/>
</dbReference>
<feature type="repeat" description="TPR" evidence="1">
    <location>
        <begin position="223"/>
        <end position="256"/>
    </location>
</feature>
<evidence type="ECO:0000256" key="3">
    <source>
        <dbReference type="SAM" id="MobiDB-lite"/>
    </source>
</evidence>
<dbReference type="PROSITE" id="PS50005">
    <property type="entry name" value="TPR"/>
    <property type="match status" value="1"/>
</dbReference>
<dbReference type="Pfam" id="PF13432">
    <property type="entry name" value="TPR_16"/>
    <property type="match status" value="1"/>
</dbReference>
<dbReference type="SMART" id="SM00028">
    <property type="entry name" value="TPR"/>
    <property type="match status" value="7"/>
</dbReference>
<sequence>MDEEVVRPSGCAMLALYGGVFRRWHRRSASTSSIPRFDPDSPAAAAVPPLKPPQQTSQLPVAVASAAMKTKRAAADDTSLVPVDRSLVTAKPPAPKTAARRPAEPKAAAAAAAAYSGIAADLDRMIHDRQQVKGSGNLLRASSGNVMLFGNLGNLRPGPLLAAPSPARNALDETPKPTKEPKFAAPRGARGNIAKGAAAKEAAEEEAAARPELCRALSRRLDPEELKEVGNEEYKQGRFAEALALYDRAIVMDPLKAAYWSNKAAALTALGRLLEAVAECREALRIDPCYHRAHSRLATLYLRLGEPDKAIYHYKQASKEATAADISRAQSLKTRIVKCSEARKLKDWLTVLKISQSAISDGANSAPQVLALQAEALLKLKRHDEADSVFSGAPKFDADASTKFFGPIDYAYVLMIRAQVDMAAGRFEEAITAAQTASQLDPYSREISSLARRTRTVASARSKGNDLFKASKFAEACIAYGEGLDKESHNAVLLCNRAACHSKLGHYEKAIEDCNAALVVRPSYSKARLRRADCNAKLERWEASYKDCQLLIQELPGNEEVTKALSEAEAQLKKQQKQEAKDRSQS</sequence>
<keyword evidence="2" id="KW-0175">Coiled coil</keyword>
<feature type="compositionally biased region" description="Basic and acidic residues" evidence="3">
    <location>
        <begin position="170"/>
        <end position="182"/>
    </location>
</feature>
<reference evidence="5" key="2">
    <citation type="submission" date="2025-08" db="UniProtKB">
        <authorList>
            <consortium name="RefSeq"/>
        </authorList>
    </citation>
    <scope>IDENTIFICATION</scope>
    <source>
        <tissue evidence="5">Leaf</tissue>
    </source>
</reference>
<proteinExistence type="predicted"/>
<evidence type="ECO:0000256" key="2">
    <source>
        <dbReference type="SAM" id="Coils"/>
    </source>
</evidence>
<dbReference type="Proteomes" id="UP000515123">
    <property type="component" value="Linkage group 6"/>
</dbReference>
<dbReference type="PANTHER" id="PTHR46050:SF7">
    <property type="entry name" value="TETRATRICOPEPTIDE REPEAT (TPR)-LIKE SUPERFAMILY PROTEIN"/>
    <property type="match status" value="1"/>
</dbReference>
<dbReference type="AlphaFoldDB" id="A0A6P5F4C2"/>
<protein>
    <submittedName>
        <fullName evidence="5">Inactive TPR repeat-containing thioredoxin TTL3-like</fullName>
    </submittedName>
</protein>
<dbReference type="InterPro" id="IPR044534">
    <property type="entry name" value="TTL1-4"/>
</dbReference>
<dbReference type="GO" id="GO:0005737">
    <property type="term" value="C:cytoplasm"/>
    <property type="evidence" value="ECO:0007669"/>
    <property type="project" value="TreeGrafter"/>
</dbReference>
<reference evidence="4" key="1">
    <citation type="journal article" date="2015" name="Nat. Genet.">
        <title>The pineapple genome and the evolution of CAM photosynthesis.</title>
        <authorList>
            <person name="Ming R."/>
            <person name="VanBuren R."/>
            <person name="Wai C.M."/>
            <person name="Tang H."/>
            <person name="Schatz M.C."/>
            <person name="Bowers J.E."/>
            <person name="Lyons E."/>
            <person name="Wang M.L."/>
            <person name="Chen J."/>
            <person name="Biggers E."/>
            <person name="Zhang J."/>
            <person name="Huang L."/>
            <person name="Zhang L."/>
            <person name="Miao W."/>
            <person name="Zhang J."/>
            <person name="Ye Z."/>
            <person name="Miao C."/>
            <person name="Lin Z."/>
            <person name="Wang H."/>
            <person name="Zhou H."/>
            <person name="Yim W.C."/>
            <person name="Priest H.D."/>
            <person name="Zheng C."/>
            <person name="Woodhouse M."/>
            <person name="Edger P.P."/>
            <person name="Guyot R."/>
            <person name="Guo H.B."/>
            <person name="Guo H."/>
            <person name="Zheng G."/>
            <person name="Singh R."/>
            <person name="Sharma A."/>
            <person name="Min X."/>
            <person name="Zheng Y."/>
            <person name="Lee H."/>
            <person name="Gurtowski J."/>
            <person name="Sedlazeck F.J."/>
            <person name="Harkess A."/>
            <person name="McKain M.R."/>
            <person name="Liao Z."/>
            <person name="Fang J."/>
            <person name="Liu J."/>
            <person name="Zhang X."/>
            <person name="Zhang Q."/>
            <person name="Hu W."/>
            <person name="Qin Y."/>
            <person name="Wang K."/>
            <person name="Chen L.Y."/>
            <person name="Shirley N."/>
            <person name="Lin Y.R."/>
            <person name="Liu L.Y."/>
            <person name="Hernandez A.G."/>
            <person name="Wright C.L."/>
            <person name="Bulone V."/>
            <person name="Tuskan G.A."/>
            <person name="Heath K."/>
            <person name="Zee F."/>
            <person name="Moore P.H."/>
            <person name="Sunkar R."/>
            <person name="Leebens-Mack J.H."/>
            <person name="Mockler T."/>
            <person name="Bennetzen J.L."/>
            <person name="Freeling M."/>
            <person name="Sankoff D."/>
            <person name="Paterson A.H."/>
            <person name="Zhu X."/>
            <person name="Yang X."/>
            <person name="Smith J.A."/>
            <person name="Cushman J.C."/>
            <person name="Paull R.E."/>
            <person name="Yu Q."/>
        </authorList>
    </citation>
    <scope>NUCLEOTIDE SEQUENCE [LARGE SCALE GENOMIC DNA]</scope>
    <source>
        <strain evidence="4">cv. F153</strain>
    </source>
</reference>
<dbReference type="Gene3D" id="1.25.40.10">
    <property type="entry name" value="Tetratricopeptide repeat domain"/>
    <property type="match status" value="1"/>
</dbReference>
<name>A0A6P5F4C2_ANACO</name>
<keyword evidence="1" id="KW-0802">TPR repeat</keyword>